<name>A0ABQ3LT85_9SPHN</name>
<feature type="signal peptide" evidence="1">
    <location>
        <begin position="1"/>
        <end position="27"/>
    </location>
</feature>
<accession>A0ABQ3LT85</accession>
<dbReference type="RefSeq" id="WP_189677128.1">
    <property type="nucleotide sequence ID" value="NZ_BNAQ01000005.1"/>
</dbReference>
<dbReference type="PROSITE" id="PS51257">
    <property type="entry name" value="PROKAR_LIPOPROTEIN"/>
    <property type="match status" value="1"/>
</dbReference>
<sequence>MKPTTARPRLVLALLMVGASLTGCSREAVPDDDAALYQSNAATLTPGVQPVRVGEGGPAFRACASVGQVVNLSPAGERYLAVRTAPFAEADEVVRLGDGAKMYLCSRSLDQRWQGVVIPPADSPTSDCGVTASLAGPRAYAGPCQSGWVLSGFVQPSAS</sequence>
<evidence type="ECO:0000313" key="2">
    <source>
        <dbReference type="EMBL" id="GHH22661.1"/>
    </source>
</evidence>
<gene>
    <name evidence="2" type="ORF">GCM10008023_32910</name>
</gene>
<organism evidence="2 3">
    <name type="scientific">Sphingomonas glacialis</name>
    <dbReference type="NCBI Taxonomy" id="658225"/>
    <lineage>
        <taxon>Bacteria</taxon>
        <taxon>Pseudomonadati</taxon>
        <taxon>Pseudomonadota</taxon>
        <taxon>Alphaproteobacteria</taxon>
        <taxon>Sphingomonadales</taxon>
        <taxon>Sphingomonadaceae</taxon>
        <taxon>Sphingomonas</taxon>
    </lineage>
</organism>
<protein>
    <recommendedName>
        <fullName evidence="4">Integron</fullName>
    </recommendedName>
</protein>
<comment type="caution">
    <text evidence="2">The sequence shown here is derived from an EMBL/GenBank/DDBJ whole genome shotgun (WGS) entry which is preliminary data.</text>
</comment>
<keyword evidence="1" id="KW-0732">Signal</keyword>
<dbReference type="EMBL" id="BNAQ01000005">
    <property type="protein sequence ID" value="GHH22661.1"/>
    <property type="molecule type" value="Genomic_DNA"/>
</dbReference>
<evidence type="ECO:0008006" key="4">
    <source>
        <dbReference type="Google" id="ProtNLM"/>
    </source>
</evidence>
<proteinExistence type="predicted"/>
<evidence type="ECO:0000313" key="3">
    <source>
        <dbReference type="Proteomes" id="UP000652430"/>
    </source>
</evidence>
<feature type="chain" id="PRO_5045204855" description="Integron" evidence="1">
    <location>
        <begin position="28"/>
        <end position="159"/>
    </location>
</feature>
<keyword evidence="3" id="KW-1185">Reference proteome</keyword>
<evidence type="ECO:0000256" key="1">
    <source>
        <dbReference type="SAM" id="SignalP"/>
    </source>
</evidence>
<reference evidence="3" key="1">
    <citation type="journal article" date="2019" name="Int. J. Syst. Evol. Microbiol.">
        <title>The Global Catalogue of Microorganisms (GCM) 10K type strain sequencing project: providing services to taxonomists for standard genome sequencing and annotation.</title>
        <authorList>
            <consortium name="The Broad Institute Genomics Platform"/>
            <consortium name="The Broad Institute Genome Sequencing Center for Infectious Disease"/>
            <person name="Wu L."/>
            <person name="Ma J."/>
        </authorList>
    </citation>
    <scope>NUCLEOTIDE SEQUENCE [LARGE SCALE GENOMIC DNA]</scope>
    <source>
        <strain evidence="3">CGMCC 1.8957</strain>
    </source>
</reference>
<dbReference type="Proteomes" id="UP000652430">
    <property type="component" value="Unassembled WGS sequence"/>
</dbReference>